<organism evidence="2 3">
    <name type="scientific">Candidatus Comchoanobacter bicostacola</name>
    <dbReference type="NCBI Taxonomy" id="2919598"/>
    <lineage>
        <taxon>Bacteria</taxon>
        <taxon>Pseudomonadati</taxon>
        <taxon>Pseudomonadota</taxon>
        <taxon>Gammaproteobacteria</taxon>
        <taxon>Candidatus Comchoanobacterales</taxon>
        <taxon>Candidatus Comchoanobacteraceae</taxon>
        <taxon>Candidatus Comchoanobacter</taxon>
    </lineage>
</organism>
<proteinExistence type="predicted"/>
<evidence type="ECO:0000313" key="2">
    <source>
        <dbReference type="EMBL" id="UTC24090.1"/>
    </source>
</evidence>
<accession>A0ABY5DH28</accession>
<gene>
    <name evidence="2" type="ORF">MMH89_02465</name>
</gene>
<evidence type="ECO:0000313" key="3">
    <source>
        <dbReference type="Proteomes" id="UP001055955"/>
    </source>
</evidence>
<dbReference type="RefSeq" id="WP_258567874.1">
    <property type="nucleotide sequence ID" value="NZ_CP092900.1"/>
</dbReference>
<evidence type="ECO:0008006" key="4">
    <source>
        <dbReference type="Google" id="ProtNLM"/>
    </source>
</evidence>
<dbReference type="EMBL" id="CP092900">
    <property type="protein sequence ID" value="UTC24090.1"/>
    <property type="molecule type" value="Genomic_DNA"/>
</dbReference>
<dbReference type="Proteomes" id="UP001055955">
    <property type="component" value="Chromosome"/>
</dbReference>
<sequence>MTKIIDDLINTLFADSEGKFSNQFFKLSNLKLFMNSDPKLKQEFFNKLQIKLLAIPTDASIHNKEAAIKFLINFIPFALTNETKIVLPILANQGYSEAQYDISRIPLTAKILPNSDQYHTLALTPRNPEHPAQLICMGTAPPSTQGSLTTILADLFPFTSIGWLLSFKSQKLLSWAMKQKHIEVTGQSLGGAVGLAQLKHLHKARVKLSANFYNPALPIMTPKLGDIPINIYVNKGDPVSKVGGRAPLNAKVYVSDLNLPRSSWRSLLTHTQCGCAIAGAQSYTGAEYNKKINTPLAYFTYHLVRLIGFILIIPFYIVRLLVKLICNIFLFPYKYVCRKLRHKANYKSARRISPTAAQDISIQQTIIPRLMCPAQGAGIGVSLAS</sequence>
<keyword evidence="1" id="KW-0812">Transmembrane</keyword>
<protein>
    <recommendedName>
        <fullName evidence="4">Fungal lipase-like domain-containing protein</fullName>
    </recommendedName>
</protein>
<feature type="transmembrane region" description="Helical" evidence="1">
    <location>
        <begin position="306"/>
        <end position="333"/>
    </location>
</feature>
<name>A0ABY5DH28_9GAMM</name>
<reference evidence="2 3" key="1">
    <citation type="journal article" date="2022" name="Nat. Microbiol.">
        <title>The microbiome of a bacterivorous marine choanoflagellate contains a resource-demanding obligate bacterial associate.</title>
        <authorList>
            <person name="Needham D.M."/>
            <person name="Poirier C."/>
            <person name="Bachy C."/>
            <person name="George E.E."/>
            <person name="Wilken S."/>
            <person name="Yung C.C.M."/>
            <person name="Limardo A.J."/>
            <person name="Morando M."/>
            <person name="Sudek L."/>
            <person name="Malmstrom R.R."/>
            <person name="Keeling P.J."/>
            <person name="Santoro A.E."/>
            <person name="Worden A.Z."/>
        </authorList>
    </citation>
    <scope>NUCLEOTIDE SEQUENCE [LARGE SCALE GENOMIC DNA]</scope>
    <source>
        <strain evidence="2 3">Comchoano-1</strain>
    </source>
</reference>
<keyword evidence="1" id="KW-1133">Transmembrane helix</keyword>
<keyword evidence="1" id="KW-0472">Membrane</keyword>
<keyword evidence="3" id="KW-1185">Reference proteome</keyword>
<evidence type="ECO:0000256" key="1">
    <source>
        <dbReference type="SAM" id="Phobius"/>
    </source>
</evidence>